<dbReference type="AlphaFoldDB" id="A0A1Q4UYV3"/>
<organism evidence="3 4">
    <name type="scientific">Streptomyces uncialis</name>
    <dbReference type="NCBI Taxonomy" id="1048205"/>
    <lineage>
        <taxon>Bacteria</taxon>
        <taxon>Bacillati</taxon>
        <taxon>Actinomycetota</taxon>
        <taxon>Actinomycetes</taxon>
        <taxon>Kitasatosporales</taxon>
        <taxon>Streptomycetaceae</taxon>
        <taxon>Streptomyces</taxon>
    </lineage>
</organism>
<evidence type="ECO:0000313" key="3">
    <source>
        <dbReference type="EMBL" id="OKH90696.1"/>
    </source>
</evidence>
<dbReference type="Proteomes" id="UP000186455">
    <property type="component" value="Unassembled WGS sequence"/>
</dbReference>
<dbReference type="Pfam" id="PF02115">
    <property type="entry name" value="Rho_GDI"/>
    <property type="match status" value="1"/>
</dbReference>
<sequence>MPEQETSSTVAQAADDGRRLVLRSLTLESEGGTPTTWQLDDPQALAELKEKGFTLTEGSHYKLRYAFQVRHDIISGLTYVSATSRQRIKVGKEQALLGVFGPQAALHEYTVPRSGWSEAPSGPLFERSEAELRAWGRGSLGSLLYRRALGEAVATASAVRDGAPSTGPAPAYA</sequence>
<dbReference type="EMBL" id="LFBV01000011">
    <property type="protein sequence ID" value="OKH90696.1"/>
    <property type="molecule type" value="Genomic_DNA"/>
</dbReference>
<name>A0A1Q4UYV3_9ACTN</name>
<keyword evidence="2" id="KW-0963">Cytoplasm</keyword>
<evidence type="ECO:0000256" key="1">
    <source>
        <dbReference type="ARBA" id="ARBA00004496"/>
    </source>
</evidence>
<dbReference type="SUPFAM" id="SSF81296">
    <property type="entry name" value="E set domains"/>
    <property type="match status" value="1"/>
</dbReference>
<accession>A0A1Q4UYV3</accession>
<dbReference type="InterPro" id="IPR000406">
    <property type="entry name" value="Rho_GDI"/>
</dbReference>
<dbReference type="GO" id="GO:0005094">
    <property type="term" value="F:Rho GDP-dissociation inhibitor activity"/>
    <property type="evidence" value="ECO:0007669"/>
    <property type="project" value="InterPro"/>
</dbReference>
<dbReference type="STRING" id="1048205.AB852_34385"/>
<dbReference type="InterPro" id="IPR024792">
    <property type="entry name" value="RhoGDI_dom_sf"/>
</dbReference>
<protein>
    <submittedName>
        <fullName evidence="3">Uncharacterized protein</fullName>
    </submittedName>
</protein>
<dbReference type="Gene3D" id="2.70.50.30">
    <property type="entry name" value="Coagulation Factor XIII, subunit A, domain 1"/>
    <property type="match status" value="1"/>
</dbReference>
<keyword evidence="4" id="KW-1185">Reference proteome</keyword>
<gene>
    <name evidence="3" type="ORF">AB852_34385</name>
</gene>
<evidence type="ECO:0000313" key="4">
    <source>
        <dbReference type="Proteomes" id="UP000186455"/>
    </source>
</evidence>
<dbReference type="RefSeq" id="WP_073794911.1">
    <property type="nucleotide sequence ID" value="NZ_LFBV01000011.1"/>
</dbReference>
<proteinExistence type="predicted"/>
<dbReference type="PANTHER" id="PTHR10980">
    <property type="entry name" value="RHO GDP-DISSOCIATION INHIBITOR"/>
    <property type="match status" value="1"/>
</dbReference>
<evidence type="ECO:0000256" key="2">
    <source>
        <dbReference type="ARBA" id="ARBA00022490"/>
    </source>
</evidence>
<comment type="caution">
    <text evidence="3">The sequence shown here is derived from an EMBL/GenBank/DDBJ whole genome shotgun (WGS) entry which is preliminary data.</text>
</comment>
<dbReference type="GO" id="GO:0007266">
    <property type="term" value="P:Rho protein signal transduction"/>
    <property type="evidence" value="ECO:0007669"/>
    <property type="project" value="InterPro"/>
</dbReference>
<comment type="subcellular location">
    <subcellularLocation>
        <location evidence="1">Cytoplasm</location>
    </subcellularLocation>
</comment>
<dbReference type="GO" id="GO:0005829">
    <property type="term" value="C:cytosol"/>
    <property type="evidence" value="ECO:0007669"/>
    <property type="project" value="TreeGrafter"/>
</dbReference>
<dbReference type="PANTHER" id="PTHR10980:SF3">
    <property type="entry name" value="LD16419P"/>
    <property type="match status" value="1"/>
</dbReference>
<reference evidence="3 4" key="1">
    <citation type="submission" date="2015-06" db="EMBL/GenBank/DDBJ databases">
        <title>Cloning and characterization of the uncialamcin biosynthetic gene cluster.</title>
        <authorList>
            <person name="Yan X."/>
            <person name="Huang T."/>
            <person name="Ge H."/>
            <person name="Shen B."/>
        </authorList>
    </citation>
    <scope>NUCLEOTIDE SEQUENCE [LARGE SCALE GENOMIC DNA]</scope>
    <source>
        <strain evidence="3 4">DCA2648</strain>
    </source>
</reference>
<dbReference type="InterPro" id="IPR014756">
    <property type="entry name" value="Ig_E-set"/>
</dbReference>
<dbReference type="GO" id="GO:0016020">
    <property type="term" value="C:membrane"/>
    <property type="evidence" value="ECO:0007669"/>
    <property type="project" value="TreeGrafter"/>
</dbReference>